<evidence type="ECO:0000256" key="1">
    <source>
        <dbReference type="SAM" id="MobiDB-lite"/>
    </source>
</evidence>
<accession>A0A482T105</accession>
<feature type="region of interest" description="Disordered" evidence="1">
    <location>
        <begin position="1"/>
        <end position="36"/>
    </location>
</feature>
<evidence type="ECO:0000313" key="3">
    <source>
        <dbReference type="Proteomes" id="UP000294028"/>
    </source>
</evidence>
<comment type="caution">
    <text evidence="2">The sequence shown here is derived from an EMBL/GenBank/DDBJ whole genome shotgun (WGS) entry which is preliminary data.</text>
</comment>
<gene>
    <name evidence="2" type="ORF">ELS19_17465</name>
</gene>
<dbReference type="RefSeq" id="WP_006053491.1">
    <property type="nucleotide sequence ID" value="NZ_RZHH01000003.1"/>
</dbReference>
<name>A0A482T105_9EURY</name>
<dbReference type="AlphaFoldDB" id="A0A482T105"/>
<proteinExistence type="predicted"/>
<feature type="compositionally biased region" description="Basic residues" evidence="1">
    <location>
        <begin position="23"/>
        <end position="36"/>
    </location>
</feature>
<reference evidence="2 3" key="1">
    <citation type="submission" date="2018-12" db="EMBL/GenBank/DDBJ databases">
        <title>Genome analysis provides insights into bioremediation potentialities of Halogeometricum borinquense strain N11.</title>
        <authorList>
            <person name="Najjari A."/>
            <person name="Youssef N."/>
            <person name="Fhoula I."/>
            <person name="Ben Dhia O."/>
            <person name="Mahjoubi M."/>
            <person name="Ouzari H.I."/>
            <person name="Cherif A."/>
        </authorList>
    </citation>
    <scope>NUCLEOTIDE SEQUENCE [LARGE SCALE GENOMIC DNA]</scope>
    <source>
        <strain evidence="2 3">N11</strain>
    </source>
</reference>
<feature type="compositionally biased region" description="Low complexity" evidence="1">
    <location>
        <begin position="8"/>
        <end position="22"/>
    </location>
</feature>
<dbReference type="EMBL" id="RZHH01000003">
    <property type="protein sequence ID" value="RYJ08340.1"/>
    <property type="molecule type" value="Genomic_DNA"/>
</dbReference>
<evidence type="ECO:0000313" key="2">
    <source>
        <dbReference type="EMBL" id="RYJ08340.1"/>
    </source>
</evidence>
<sequence>MRPRRPAQEQQWTRRQQQTQQRQRTHRRRRQPTFTARHRIGTTVRTTSIPASVYAGDADYLRTATEDDLCAATEDYLRAVTEAVITCDPMPKEVAWCSNETGELETSV</sequence>
<protein>
    <submittedName>
        <fullName evidence="2">Peptide ABC transporter permease</fullName>
    </submittedName>
</protein>
<organism evidence="2 3">
    <name type="scientific">Halogeometricum borinquense</name>
    <dbReference type="NCBI Taxonomy" id="60847"/>
    <lineage>
        <taxon>Archaea</taxon>
        <taxon>Methanobacteriati</taxon>
        <taxon>Methanobacteriota</taxon>
        <taxon>Stenosarchaea group</taxon>
        <taxon>Halobacteria</taxon>
        <taxon>Halobacteriales</taxon>
        <taxon>Haloferacaceae</taxon>
        <taxon>Halogeometricum</taxon>
    </lineage>
</organism>
<dbReference type="Proteomes" id="UP000294028">
    <property type="component" value="Unassembled WGS sequence"/>
</dbReference>
<dbReference type="GeneID" id="9989555"/>